<dbReference type="Proteomes" id="UP001158576">
    <property type="component" value="Chromosome XSR"/>
</dbReference>
<dbReference type="SUPFAM" id="SSF53901">
    <property type="entry name" value="Thiolase-like"/>
    <property type="match status" value="4"/>
</dbReference>
<dbReference type="Pfam" id="PF00108">
    <property type="entry name" value="Thiolase_N"/>
    <property type="match status" value="2"/>
</dbReference>
<feature type="compositionally biased region" description="Basic and acidic residues" evidence="14">
    <location>
        <begin position="382"/>
        <end position="392"/>
    </location>
</feature>
<feature type="domain" description="Thiolase C-terminal" evidence="16">
    <location>
        <begin position="2501"/>
        <end position="2620"/>
    </location>
</feature>
<keyword evidence="9" id="KW-0630">Potassium</keyword>
<evidence type="ECO:0000313" key="18">
    <source>
        <dbReference type="Proteomes" id="UP001158576"/>
    </source>
</evidence>
<keyword evidence="10" id="KW-0496">Mitochondrion</keyword>
<feature type="region of interest" description="Disordered" evidence="14">
    <location>
        <begin position="363"/>
        <end position="392"/>
    </location>
</feature>
<evidence type="ECO:0000256" key="9">
    <source>
        <dbReference type="ARBA" id="ARBA00022958"/>
    </source>
</evidence>
<feature type="domain" description="Thiolase N-terminal" evidence="15">
    <location>
        <begin position="2258"/>
        <end position="2493"/>
    </location>
</feature>
<comment type="pathway">
    <text evidence="2">Lipid metabolism; fatty acid beta-oxidation.</text>
</comment>
<evidence type="ECO:0000256" key="10">
    <source>
        <dbReference type="ARBA" id="ARBA00023128"/>
    </source>
</evidence>
<evidence type="ECO:0000256" key="11">
    <source>
        <dbReference type="ARBA" id="ARBA00023315"/>
    </source>
</evidence>
<dbReference type="InterPro" id="IPR020613">
    <property type="entry name" value="Thiolase_CS"/>
</dbReference>
<comment type="subunit">
    <text evidence="4">Homotetramer.</text>
</comment>
<evidence type="ECO:0000259" key="15">
    <source>
        <dbReference type="Pfam" id="PF00108"/>
    </source>
</evidence>
<keyword evidence="7" id="KW-0479">Metal-binding</keyword>
<evidence type="ECO:0000256" key="1">
    <source>
        <dbReference type="ARBA" id="ARBA00004173"/>
    </source>
</evidence>
<dbReference type="InterPro" id="IPR002155">
    <property type="entry name" value="Thiolase"/>
</dbReference>
<dbReference type="InterPro" id="IPR020617">
    <property type="entry name" value="Thiolase_C"/>
</dbReference>
<keyword evidence="11" id="KW-0012">Acyltransferase</keyword>
<dbReference type="InterPro" id="IPR020615">
    <property type="entry name" value="Thiolase_acyl_enz_int_AS"/>
</dbReference>
<sequence>MSKRSVFIVAANRTPLGSFQGRLKTLSAPELGSLAIKGLLARTRVAPTQIDEVFFGNVLQGGIGQAPARQAALNAGICNRTPCTTVNKVCASGMKAIQLGYDTIIAGHNELVLSGGQESMSSVPFAVSRREPTYGGDRMIDLINNDGLTDSFTGMHMGTCAEKIVQKLNITRDEQDEYASMSYKRAKEAWANGCLSEVSPIEVNGKTISRDEEFEKLPQDFSAIRAIFDKPEVASITAGNTSKLGDGACALLLSSEAAVLENSFNPVAQIVGHADAATEPFNFTEAVNFAIEKALKKYNLTANQIDHWEINEAFASVVIAVERAFNVPREKMNPFGELESAGPFLNTGMFRKKHLMPHAISRIQDEDMGQQRTAPSSPNNRSRSDERSTQESVDQKDFIDVLDSQFQIDPVLRTTLLWKRFSRYVLRVTCAGYLQERGIINKLKPGSKEYARNQILYTRTTYAAVLRYMKVYLQNIISMDRGEIYTAMGTEKRDVPPTVCSRMSDFSAKSEPMSQDWDQSVDIYVHRSRQITALVRQLLKNTILMITYWHKDNYGHEYALLENMFVDFITSWIYFLSAKDNVELLRFAETLSDNFTEISDDFRNGDNSILRGTFTKIWWLLESPEGDIDQFPTINEIRKSAFTDRHGYRFKVGRKREPRTKNQDEYEGETSFDSSFHSTQSDVLRDCMPQFPPSSIGREDLVVIFNFQAERVCKVLLRILARTRIHWDKQQSIKNITLVHSIGKLLDHSSSTVAYMLDLSESDLLGVGRLILCAEKIAHTKYAKDHVFGFFRHALSCVRVLDEKQNFNLLGANMGQHEYDIDMKEENKENDAPGYCFRESTRKKMHPAHEKLVAAKYAEGKPYFNDTIKLVFDVIKLARENHSPALPSTIFQMLEIFQKELLQQEKGCAHDISTWFQLLTEILSSKLGNAKSLITVAVSGLLFGLSTKSLDSNTFLSFLNACFEFIRDDSLMISFFEKFISQLMYLAPETTPDPTNAKLLSNSLVNLYVPDKFSNLHFTACANLLNFLLMKRNDNTFEGKLGESILLIFTQLRGHEAIFECNNLSVAIKAAKESLEKNQKLPNDIFSLIRKIRTFLYEQSSLFALGIQKLANFLLHRKDPINLPDTILQALRNLLQTTFNFSGTRHLTFLFAEAILCNFCHSDEVIQVALPYRLKAGIEGTIYIPCKALPKQASDKEVEIISSLFETVLDFPIASVPQIREPKKWTKADFIHFERLLGKIYEFMSLFDLSKPENKRLKLSKTILQLLFLPFKNNRRFTDPRIWRLIYHFHLEDVDKYLRSIKWNFLENFISFDPSLWNEVVSIACYVDELQSDRKYVKKVLLKLLPIAGEDMFINILEAIIASDANPVEIEVGHKPFIRHTTAAAGCLKILEFFPSLLKTAESKILDVMSKTLVEKGMMDVRIRTVWKRKHYKDHDDDPRWIPFMGTCMARYASTLVSILGLSQNSDLFVPLSSMIFNIDENSSCIHPNAMLMASGALFNLPRDVLYKEVDDLFAPVEKCPRYLISDVGKVESTRHVSKKLGPALARVTTYPVVGPQLCAKLLTIYHAHKDDENACDAFENLLRLVYLPVYNERHPIEPKRRFKYDIAFGDLPLLIKFIYAYLCQYSKLSYRQIQEALKFFIIAIKQGNEEENGERNAMTTLGALNNRFSLGKQTVFLNEPFGDAYCRMVLEGDWDARLALKEHFFDLFMDLRDNINEPEPGTSQPMVVEHMIQPSQNQGRPVNQRYPPFILKEVARGVCRVLHQPLCEKAQTQISCFYLAADKFEANPREENFHWILFPASQYNFLMQLCVPVLKAHFFYETIRVIDILFKRKFSQSFGIKLWSSVHNDLFVSEVLRQEVVLYCVELLGYFCRLWRMADKDERREMFAYFRRYVSTIVQLLKQKRPNSDIAFLLKFLPKSVWGRMKYRWHHMEIINYPCYIDEETYADNLGDLLTHTDYYCHQLPAIKEQQIPSEVQGHALSKLHEILSTFSYFEWKVESISSEILIQLVMPKFYNASRYLSFSNDLELTSINLASYFSKKVKPKKRVPTERHHVNIHETKFGSREESIIRPDHNKDIASDYFQKNVVLPTLDDVVNPNSSRLEVVEIAIVHTIDPLKELCSKYRPEFRQLNHPFRETLKTLTKICNRKKKVNVTRLRTLHDLERNPDQHESESLVEDFYWDQNWIRTEELFQSEEEDSSGQPIYENIRANTSEPTPTSLPPRETFGKEIRIHSRPTKLTMNGAVFQTPIIMGSRDVYIAAVNRTPLGSFKSKLRKFTATDLGTLAIKGLLEKTDGGLGQAPAKQAALNAGISNKTPCTTVNKVCASSMKAIQLAYDTIVAGHNNVVLAGGQESMSMAPFAIGRNPPKYGGDKMVDLLMNDGLTDSFTGWHMGTCAEKIVQKLGITREEQDEYASMSYKRAREAWSKGSFTEVSPVLIDGKTVLAVDEEIENMPEDFAKVRALFDKPEVASITAGNTSKLSDGACAVLVVSAEAMQKLNLKPLAKIIGHADAATESFNFTEAVNFAVEKALDKYNLSAEQIDHWEVNEAFASVVIAVEKRFTIPREKMNANGGAISLGHPFGCSGARITGRLALRLLPGQIGMAAICNGGGGGGAILLQGA</sequence>
<evidence type="ECO:0000256" key="5">
    <source>
        <dbReference type="ARBA" id="ARBA00012705"/>
    </source>
</evidence>
<dbReference type="PROSITE" id="PS00737">
    <property type="entry name" value="THIOLASE_2"/>
    <property type="match status" value="1"/>
</dbReference>
<dbReference type="PANTHER" id="PTHR18919:SF156">
    <property type="entry name" value="ACETYL-COA ACETYLTRANSFERASE, MITOCHONDRIAL"/>
    <property type="match status" value="1"/>
</dbReference>
<evidence type="ECO:0000256" key="4">
    <source>
        <dbReference type="ARBA" id="ARBA00011881"/>
    </source>
</evidence>
<name>A0ABN7SKF0_OIKDI</name>
<dbReference type="EMBL" id="OU015569">
    <property type="protein sequence ID" value="CAG5098608.1"/>
    <property type="molecule type" value="Genomic_DNA"/>
</dbReference>
<dbReference type="InterPro" id="IPR016039">
    <property type="entry name" value="Thiolase-like"/>
</dbReference>
<dbReference type="Gene3D" id="3.40.47.10">
    <property type="match status" value="2"/>
</dbReference>
<evidence type="ECO:0000256" key="7">
    <source>
        <dbReference type="ARBA" id="ARBA00022723"/>
    </source>
</evidence>
<comment type="subcellular location">
    <subcellularLocation>
        <location evidence="1">Mitochondrion</location>
    </subcellularLocation>
</comment>
<comment type="similarity">
    <text evidence="3">Belongs to the thiolase-like superfamily. Thiolase family.</text>
</comment>
<dbReference type="NCBIfam" id="TIGR01930">
    <property type="entry name" value="AcCoA-C-Actrans"/>
    <property type="match status" value="2"/>
</dbReference>
<evidence type="ECO:0000256" key="6">
    <source>
        <dbReference type="ARBA" id="ARBA00022679"/>
    </source>
</evidence>
<evidence type="ECO:0000256" key="2">
    <source>
        <dbReference type="ARBA" id="ARBA00005005"/>
    </source>
</evidence>
<dbReference type="InterPro" id="IPR020616">
    <property type="entry name" value="Thiolase_N"/>
</dbReference>
<evidence type="ECO:0000313" key="17">
    <source>
        <dbReference type="EMBL" id="CAG5098608.1"/>
    </source>
</evidence>
<dbReference type="PANTHER" id="PTHR18919">
    <property type="entry name" value="ACETYL-COA C-ACYLTRANSFERASE"/>
    <property type="match status" value="1"/>
</dbReference>
<dbReference type="PROSITE" id="PS00098">
    <property type="entry name" value="THIOLASE_1"/>
    <property type="match status" value="2"/>
</dbReference>
<dbReference type="CDD" id="cd00751">
    <property type="entry name" value="thiolase"/>
    <property type="match status" value="2"/>
</dbReference>
<feature type="region of interest" description="Disordered" evidence="14">
    <location>
        <begin position="653"/>
        <end position="674"/>
    </location>
</feature>
<keyword evidence="8" id="KW-0809">Transit peptide</keyword>
<evidence type="ECO:0000256" key="12">
    <source>
        <dbReference type="ARBA" id="ARBA00045244"/>
    </source>
</evidence>
<gene>
    <name evidence="17" type="ORF">OKIOD_LOCUS7377</name>
</gene>
<keyword evidence="6" id="KW-0808">Transferase</keyword>
<evidence type="ECO:0000256" key="8">
    <source>
        <dbReference type="ARBA" id="ARBA00022946"/>
    </source>
</evidence>
<feature type="domain" description="Thiolase N-terminal" evidence="15">
    <location>
        <begin position="6"/>
        <end position="256"/>
    </location>
</feature>
<evidence type="ECO:0000259" key="16">
    <source>
        <dbReference type="Pfam" id="PF02803"/>
    </source>
</evidence>
<feature type="domain" description="Thiolase C-terminal" evidence="16">
    <location>
        <begin position="265"/>
        <end position="337"/>
    </location>
</feature>
<feature type="compositionally biased region" description="Polar residues" evidence="14">
    <location>
        <begin position="370"/>
        <end position="381"/>
    </location>
</feature>
<dbReference type="EC" id="2.3.1.9" evidence="5"/>
<evidence type="ECO:0000256" key="3">
    <source>
        <dbReference type="ARBA" id="ARBA00010982"/>
    </source>
</evidence>
<accession>A0ABN7SKF0</accession>
<dbReference type="Pfam" id="PF02803">
    <property type="entry name" value="Thiolase_C"/>
    <property type="match status" value="2"/>
</dbReference>
<organism evidence="17 18">
    <name type="scientific">Oikopleura dioica</name>
    <name type="common">Tunicate</name>
    <dbReference type="NCBI Taxonomy" id="34765"/>
    <lineage>
        <taxon>Eukaryota</taxon>
        <taxon>Metazoa</taxon>
        <taxon>Chordata</taxon>
        <taxon>Tunicata</taxon>
        <taxon>Appendicularia</taxon>
        <taxon>Copelata</taxon>
        <taxon>Oikopleuridae</taxon>
        <taxon>Oikopleura</taxon>
    </lineage>
</organism>
<comment type="catalytic activity">
    <reaction evidence="13">
        <text>propanoyl-CoA + acetyl-CoA = 2-methyl-3-oxobutanoyl-CoA + CoA</text>
        <dbReference type="Rhea" id="RHEA:30719"/>
        <dbReference type="ChEBI" id="CHEBI:57287"/>
        <dbReference type="ChEBI" id="CHEBI:57288"/>
        <dbReference type="ChEBI" id="CHEBI:57335"/>
        <dbReference type="ChEBI" id="CHEBI:57392"/>
    </reaction>
    <physiologicalReaction direction="left-to-right" evidence="13">
        <dbReference type="Rhea" id="RHEA:30720"/>
    </physiologicalReaction>
    <physiologicalReaction direction="right-to-left" evidence="13">
        <dbReference type="Rhea" id="RHEA:30721"/>
    </physiologicalReaction>
</comment>
<proteinExistence type="inferred from homology"/>
<reference evidence="17 18" key="1">
    <citation type="submission" date="2021-04" db="EMBL/GenBank/DDBJ databases">
        <authorList>
            <person name="Bliznina A."/>
        </authorList>
    </citation>
    <scope>NUCLEOTIDE SEQUENCE [LARGE SCALE GENOMIC DNA]</scope>
</reference>
<evidence type="ECO:0000256" key="13">
    <source>
        <dbReference type="ARBA" id="ARBA00048502"/>
    </source>
</evidence>
<keyword evidence="18" id="KW-1185">Reference proteome</keyword>
<dbReference type="InterPro" id="IPR020610">
    <property type="entry name" value="Thiolase_AS"/>
</dbReference>
<dbReference type="PROSITE" id="PS00099">
    <property type="entry name" value="THIOLASE_3"/>
    <property type="match status" value="1"/>
</dbReference>
<comment type="function">
    <text evidence="12">This is one of the enzymes that catalyzes the last step of the mitochondrial beta-oxidation pathway, an aerobic process breaking down fatty acids into acetyl-CoA. Using free coenzyme A/CoA, catalyzes the thiolytic cleavage of medium- to long-chain 3-oxoacyl-CoAs into acetyl-CoA and a fatty acyl-CoA shortened by two carbon atoms. The activity of the enzyme is reversible and it can also catalyze the condensation of two acetyl-CoA molecules into acetoacetyl-CoA. Thereby, it plays a major role in ketone body metabolism.</text>
</comment>
<protein>
    <recommendedName>
        <fullName evidence="5">acetyl-CoA C-acetyltransferase</fullName>
        <ecNumber evidence="5">2.3.1.9</ecNumber>
    </recommendedName>
</protein>
<evidence type="ECO:0000256" key="14">
    <source>
        <dbReference type="SAM" id="MobiDB-lite"/>
    </source>
</evidence>